<evidence type="ECO:0000259" key="15">
    <source>
        <dbReference type="PROSITE" id="PS50067"/>
    </source>
</evidence>
<evidence type="ECO:0000256" key="4">
    <source>
        <dbReference type="ARBA" id="ARBA00022701"/>
    </source>
</evidence>
<evidence type="ECO:0000256" key="9">
    <source>
        <dbReference type="ARBA" id="ARBA00023175"/>
    </source>
</evidence>
<dbReference type="GO" id="GO:0008017">
    <property type="term" value="F:microtubule binding"/>
    <property type="evidence" value="ECO:0007669"/>
    <property type="project" value="InterPro"/>
</dbReference>
<sequence length="1420" mass="165111">MNSIKDNKKETNIQVVVRIRPPTEKEIIEGYPISITPKDSNQVVAITPHATTTRTFSFDKVFSQHDTQSTIYNEIVSPMIKEVLEGYNCTIFAYGQTGTGKTYTMEGDLTKITKDDIIIGKDCGMIPRALDEFFNYLNKDGIEYSLRVSCIEIYNEQLKDLLTSDTSLKLQFYENSFKKVTVKNLEEIPVKNVYDAIQLFQKGMNERKTASTNYNERSSRSHCVYSITVHITENTQDQDLIKIGKLNLVDLAGSESIGRSGAENKQAREAGMINQSLLALGRVINSLVEKAQHIPYRESKLTRLLQDSLGGKTKTCIIATVAPTRYSIEESLSTLDYAFRAKNIRNKPEVNQHMTKKALIQDYMNEIKQLKNMLRCAREKDGVYLSNEDYNQMKFSSSVNVEENKRLKKLIDDQENEILGLKHSLKDKSDKIQDLKDTIDENIKTIIQKDLDISNIQQKLTEEGVLLKSHMLTEDNLNNILNDLNKILKNCSIELYKFHLFADNKLSLESDNRIIFTDFRDRTIKLMNDLIIRLNNIKSQNNDYDQYIFNSIQLFINEKIKNLKDISVEVDKRMQDKKVIVTKFNQLSLDNILYNDNLYKLIKEEKSIYMKEYHKLFDDNMKAIENEFESFNNSYDYKQNMINEYNDLVDKEVKDLTKDLSSFTNSMMNQIINVKDDIIKQKNKEIEDLKKTIEFVHDRRNMELKKIKEDKTELLNNIKDLIESFTDTHSKMFTETIEPVTESLNIMSNDMGSEIEQFNRQFTNIETDINNNDNILNNYITSLNAKIENHKKDNLNFINESKIKYNVFDSLLKSNMTQMDSKFNDFNESNNKLLNDLECKSKDYKENVDEFNNSMMTELEKDRLFINNNYMDNIKSSDIYLESINKNNNENERIKSDNYNNYQNVSNQLKDELEKSNTIFKENPLLNKCPEKNKYFNIYSWKTTPNHDNILNKYRELYQNKVKNINNINNNNHNNYDNDVIVNNDIENEKESENTNIAILNIDENENENKNKNKNKNENENESESENKNENESENENENENESENNNEDDIQNDNNNKKEEESMNEIKKQDKNNNDFTVNDISIKEVLYLSHDNINYDYKEMRLEELENKNNLFNYDLIKSHNIDSNNLSNLNINNTINNNEDSVVGKENSTISLNNEDGKDTFSLLKNEDNSQEEIEKDNESFLENNLSVAENNLINEFKSTDDEDFSEGNKKVFPLNDNDNNNNDHNDNYDDDNEDSNSLGTVEILINDEKNENSNSDSSDSSVEIKIKKKSKNSWGTRLRLKNEQKTKSIQKMDSAIELEEKLNNKDHEDDNGVLDVSLSSIKKNIAMNINNYNNNNNNNNNNNVAHNSLVTRKTFKNQKPLAGFNFTEKKILIRSSSVPNTPAVVNKNHKSPKSKDDLSLRNMQGIKLIKPVIEPF</sequence>
<dbReference type="SMART" id="SM00129">
    <property type="entry name" value="KISc"/>
    <property type="match status" value="1"/>
</dbReference>
<dbReference type="STRING" id="1754192.A0A1Y1VTY2"/>
<feature type="coiled-coil region" evidence="13">
    <location>
        <begin position="827"/>
        <end position="854"/>
    </location>
</feature>
<feature type="binding site" evidence="12">
    <location>
        <begin position="95"/>
        <end position="102"/>
    </location>
    <ligand>
        <name>ATP</name>
        <dbReference type="ChEBI" id="CHEBI:30616"/>
    </ligand>
</feature>
<dbReference type="OrthoDB" id="2149067at2759"/>
<feature type="coiled-coil region" evidence="13">
    <location>
        <begin position="404"/>
        <end position="431"/>
    </location>
</feature>
<dbReference type="PANTHER" id="PTHR47970:SF12">
    <property type="entry name" value="KINESIN FAMILY MEMBER 11"/>
    <property type="match status" value="1"/>
</dbReference>
<feature type="region of interest" description="Disordered" evidence="14">
    <location>
        <begin position="1202"/>
        <end position="1240"/>
    </location>
</feature>
<dbReference type="GO" id="GO:0072686">
    <property type="term" value="C:mitotic spindle"/>
    <property type="evidence" value="ECO:0007669"/>
    <property type="project" value="TreeGrafter"/>
</dbReference>
<keyword evidence="6" id="KW-0498">Mitosis</keyword>
<feature type="domain" description="Kinesin motor" evidence="15">
    <location>
        <begin position="12"/>
        <end position="344"/>
    </location>
</feature>
<dbReference type="PRINTS" id="PR00380">
    <property type="entry name" value="KINESINHEAVY"/>
</dbReference>
<feature type="region of interest" description="Disordered" evidence="14">
    <location>
        <begin position="1249"/>
        <end position="1268"/>
    </location>
</feature>
<evidence type="ECO:0000313" key="17">
    <source>
        <dbReference type="Proteomes" id="UP000193944"/>
    </source>
</evidence>
<keyword evidence="5 12" id="KW-0547">Nucleotide-binding</keyword>
<evidence type="ECO:0000256" key="11">
    <source>
        <dbReference type="ARBA" id="ARBA00023306"/>
    </source>
</evidence>
<protein>
    <submittedName>
        <fullName evidence="16">Kinesin-domain-containing protein</fullName>
    </submittedName>
</protein>
<evidence type="ECO:0000256" key="8">
    <source>
        <dbReference type="ARBA" id="ARBA00023054"/>
    </source>
</evidence>
<dbReference type="Gene3D" id="3.40.850.10">
    <property type="entry name" value="Kinesin motor domain"/>
    <property type="match status" value="1"/>
</dbReference>
<dbReference type="GO" id="GO:0051301">
    <property type="term" value="P:cell division"/>
    <property type="evidence" value="ECO:0007669"/>
    <property type="project" value="UniProtKB-KW"/>
</dbReference>
<reference evidence="16 17" key="2">
    <citation type="submission" date="2016-08" db="EMBL/GenBank/DDBJ databases">
        <title>Pervasive Adenine N6-methylation of Active Genes in Fungi.</title>
        <authorList>
            <consortium name="DOE Joint Genome Institute"/>
            <person name="Mondo S.J."/>
            <person name="Dannebaum R.O."/>
            <person name="Kuo R.C."/>
            <person name="Labutti K."/>
            <person name="Haridas S."/>
            <person name="Kuo A."/>
            <person name="Salamov A."/>
            <person name="Ahrendt S.R."/>
            <person name="Lipzen A."/>
            <person name="Sullivan W."/>
            <person name="Andreopoulos W.B."/>
            <person name="Clum A."/>
            <person name="Lindquist E."/>
            <person name="Daum C."/>
            <person name="Ramamoorthy G.K."/>
            <person name="Gryganskyi A."/>
            <person name="Culley D."/>
            <person name="Magnuson J.K."/>
            <person name="James T.Y."/>
            <person name="O'Malley M.A."/>
            <person name="Stajich J.E."/>
            <person name="Spatafora J.W."/>
            <person name="Visel A."/>
            <person name="Grigoriev I.V."/>
        </authorList>
    </citation>
    <scope>NUCLEOTIDE SEQUENCE [LARGE SCALE GENOMIC DNA]</scope>
    <source>
        <strain evidence="16 17">S4</strain>
    </source>
</reference>
<feature type="coiled-coil region" evidence="13">
    <location>
        <begin position="672"/>
        <end position="724"/>
    </location>
</feature>
<organism evidence="16 17">
    <name type="scientific">Anaeromyces robustus</name>
    <dbReference type="NCBI Taxonomy" id="1754192"/>
    <lineage>
        <taxon>Eukaryota</taxon>
        <taxon>Fungi</taxon>
        <taxon>Fungi incertae sedis</taxon>
        <taxon>Chytridiomycota</taxon>
        <taxon>Chytridiomycota incertae sedis</taxon>
        <taxon>Neocallimastigomycetes</taxon>
        <taxon>Neocallimastigales</taxon>
        <taxon>Neocallimastigaceae</taxon>
        <taxon>Anaeromyces</taxon>
    </lineage>
</organism>
<evidence type="ECO:0000256" key="13">
    <source>
        <dbReference type="SAM" id="Coils"/>
    </source>
</evidence>
<dbReference type="GO" id="GO:0000073">
    <property type="term" value="P:initial mitotic spindle pole body separation"/>
    <property type="evidence" value="ECO:0007669"/>
    <property type="project" value="UniProtKB-ARBA"/>
</dbReference>
<dbReference type="GO" id="GO:0008574">
    <property type="term" value="F:plus-end-directed microtubule motor activity"/>
    <property type="evidence" value="ECO:0007669"/>
    <property type="project" value="TreeGrafter"/>
</dbReference>
<evidence type="ECO:0000256" key="5">
    <source>
        <dbReference type="ARBA" id="ARBA00022741"/>
    </source>
</evidence>
<dbReference type="SUPFAM" id="SSF52540">
    <property type="entry name" value="P-loop containing nucleoside triphosphate hydrolases"/>
    <property type="match status" value="1"/>
</dbReference>
<feature type="compositionally biased region" description="Basic and acidic residues" evidence="14">
    <location>
        <begin position="1056"/>
        <end position="1074"/>
    </location>
</feature>
<dbReference type="Pfam" id="PF00225">
    <property type="entry name" value="Kinesin"/>
    <property type="match status" value="1"/>
</dbReference>
<proteinExistence type="inferred from homology"/>
<dbReference type="InterPro" id="IPR019821">
    <property type="entry name" value="Kinesin_motor_CS"/>
</dbReference>
<dbReference type="EMBL" id="MCFG01000501">
    <property type="protein sequence ID" value="ORX64747.1"/>
    <property type="molecule type" value="Genomic_DNA"/>
</dbReference>
<dbReference type="GO" id="GO:0005876">
    <property type="term" value="C:spindle microtubule"/>
    <property type="evidence" value="ECO:0007669"/>
    <property type="project" value="TreeGrafter"/>
</dbReference>
<comment type="similarity">
    <text evidence="12">Belongs to the TRAFAC class myosin-kinesin ATPase superfamily. Kinesin family.</text>
</comment>
<evidence type="ECO:0000256" key="14">
    <source>
        <dbReference type="SAM" id="MobiDB-lite"/>
    </source>
</evidence>
<evidence type="ECO:0000256" key="10">
    <source>
        <dbReference type="ARBA" id="ARBA00023212"/>
    </source>
</evidence>
<dbReference type="PROSITE" id="PS00411">
    <property type="entry name" value="KINESIN_MOTOR_1"/>
    <property type="match status" value="1"/>
</dbReference>
<feature type="compositionally biased region" description="Low complexity" evidence="14">
    <location>
        <begin position="1256"/>
        <end position="1267"/>
    </location>
</feature>
<evidence type="ECO:0000256" key="12">
    <source>
        <dbReference type="PROSITE-ProRule" id="PRU00283"/>
    </source>
</evidence>
<name>A0A1Y1VTY2_9FUNG</name>
<accession>A0A1Y1VTY2</accession>
<evidence type="ECO:0000256" key="2">
    <source>
        <dbReference type="ARBA" id="ARBA00022490"/>
    </source>
</evidence>
<comment type="subcellular location">
    <subcellularLocation>
        <location evidence="1">Cytoplasm</location>
        <location evidence="1">Cytoskeleton</location>
    </subcellularLocation>
</comment>
<keyword evidence="9 12" id="KW-0505">Motor protein</keyword>
<dbReference type="InterPro" id="IPR001752">
    <property type="entry name" value="Kinesin_motor_dom"/>
</dbReference>
<evidence type="ECO:0000256" key="1">
    <source>
        <dbReference type="ARBA" id="ARBA00004245"/>
    </source>
</evidence>
<keyword evidence="8 13" id="KW-0175">Coiled coil</keyword>
<evidence type="ECO:0000256" key="3">
    <source>
        <dbReference type="ARBA" id="ARBA00022618"/>
    </source>
</evidence>
<keyword evidence="7 12" id="KW-0067">ATP-binding</keyword>
<keyword evidence="17" id="KW-1185">Reference proteome</keyword>
<keyword evidence="2" id="KW-0963">Cytoplasm</keyword>
<keyword evidence="3" id="KW-0132">Cell division</keyword>
<comment type="caution">
    <text evidence="16">The sequence shown here is derived from an EMBL/GenBank/DDBJ whole genome shotgun (WGS) entry which is preliminary data.</text>
</comment>
<keyword evidence="4" id="KW-0493">Microtubule</keyword>
<dbReference type="FunFam" id="3.40.850.10:FF:000051">
    <property type="entry name" value="Kinesin-like protein bimC"/>
    <property type="match status" value="1"/>
</dbReference>
<keyword evidence="11" id="KW-0131">Cell cycle</keyword>
<dbReference type="InterPro" id="IPR047149">
    <property type="entry name" value="KIF11-like"/>
</dbReference>
<dbReference type="PANTHER" id="PTHR47970">
    <property type="entry name" value="KINESIN-LIKE PROTEIN KIF11"/>
    <property type="match status" value="1"/>
</dbReference>
<feature type="region of interest" description="Disordered" evidence="14">
    <location>
        <begin position="999"/>
        <end position="1075"/>
    </location>
</feature>
<dbReference type="GO" id="GO:0005524">
    <property type="term" value="F:ATP binding"/>
    <property type="evidence" value="ECO:0007669"/>
    <property type="project" value="UniProtKB-UniRule"/>
</dbReference>
<dbReference type="PROSITE" id="PS50067">
    <property type="entry name" value="KINESIN_MOTOR_2"/>
    <property type="match status" value="1"/>
</dbReference>
<gene>
    <name evidence="16" type="ORF">BCR32DRAFT_297956</name>
</gene>
<feature type="compositionally biased region" description="Basic and acidic residues" evidence="14">
    <location>
        <begin position="1007"/>
        <end position="1031"/>
    </location>
</feature>
<feature type="compositionally biased region" description="Acidic residues" evidence="14">
    <location>
        <begin position="1032"/>
        <end position="1052"/>
    </location>
</feature>
<dbReference type="GO" id="GO:0007018">
    <property type="term" value="P:microtubule-based movement"/>
    <property type="evidence" value="ECO:0007669"/>
    <property type="project" value="InterPro"/>
</dbReference>
<evidence type="ECO:0000313" key="16">
    <source>
        <dbReference type="EMBL" id="ORX64747.1"/>
    </source>
</evidence>
<dbReference type="InterPro" id="IPR027417">
    <property type="entry name" value="P-loop_NTPase"/>
</dbReference>
<evidence type="ECO:0000256" key="7">
    <source>
        <dbReference type="ARBA" id="ARBA00022840"/>
    </source>
</evidence>
<dbReference type="Proteomes" id="UP000193944">
    <property type="component" value="Unassembled WGS sequence"/>
</dbReference>
<keyword evidence="10" id="KW-0206">Cytoskeleton</keyword>
<evidence type="ECO:0000256" key="6">
    <source>
        <dbReference type="ARBA" id="ARBA00022776"/>
    </source>
</evidence>
<dbReference type="InterPro" id="IPR036961">
    <property type="entry name" value="Kinesin_motor_dom_sf"/>
</dbReference>
<reference evidence="16 17" key="1">
    <citation type="submission" date="2016-08" db="EMBL/GenBank/DDBJ databases">
        <title>A Parts List for Fungal Cellulosomes Revealed by Comparative Genomics.</title>
        <authorList>
            <consortium name="DOE Joint Genome Institute"/>
            <person name="Haitjema C.H."/>
            <person name="Gilmore S.P."/>
            <person name="Henske J.K."/>
            <person name="Solomon K.V."/>
            <person name="De Groot R."/>
            <person name="Kuo A."/>
            <person name="Mondo S.J."/>
            <person name="Salamov A.A."/>
            <person name="Labutti K."/>
            <person name="Zhao Z."/>
            <person name="Chiniquy J."/>
            <person name="Barry K."/>
            <person name="Brewer H.M."/>
            <person name="Purvine S.O."/>
            <person name="Wright A.T."/>
            <person name="Boxma B."/>
            <person name="Van Alen T."/>
            <person name="Hackstein J.H."/>
            <person name="Baker S.E."/>
            <person name="Grigoriev I.V."/>
            <person name="O'Malley M.A."/>
        </authorList>
    </citation>
    <scope>NUCLEOTIDE SEQUENCE [LARGE SCALE GENOMIC DNA]</scope>
    <source>
        <strain evidence="16 17">S4</strain>
    </source>
</reference>